<name>A0A1H9PAJ6_9GAMM</name>
<dbReference type="AlphaFoldDB" id="A0A1H9PAJ6"/>
<proteinExistence type="predicted"/>
<sequence length="70" mass="8668">MPRFSLTRLRYQLGYQLRYYQQCRRSRRHLLTLDDRLLEDVGISREQAQREGRKPFWKHASVDRGPYENR</sequence>
<dbReference type="Proteomes" id="UP000198505">
    <property type="component" value="Unassembled WGS sequence"/>
</dbReference>
<feature type="region of interest" description="Disordered" evidence="1">
    <location>
        <begin position="47"/>
        <end position="70"/>
    </location>
</feature>
<dbReference type="STRING" id="416874.SAMN04487958_101165"/>
<dbReference type="EMBL" id="FOGS01000001">
    <property type="protein sequence ID" value="SER45167.1"/>
    <property type="molecule type" value="Genomic_DNA"/>
</dbReference>
<organism evidence="3 4">
    <name type="scientific">Vreelandella subterranea</name>
    <dbReference type="NCBI Taxonomy" id="416874"/>
    <lineage>
        <taxon>Bacteria</taxon>
        <taxon>Pseudomonadati</taxon>
        <taxon>Pseudomonadota</taxon>
        <taxon>Gammaproteobacteria</taxon>
        <taxon>Oceanospirillales</taxon>
        <taxon>Halomonadaceae</taxon>
        <taxon>Vreelandella</taxon>
    </lineage>
</organism>
<reference evidence="4" key="1">
    <citation type="submission" date="2016-10" db="EMBL/GenBank/DDBJ databases">
        <authorList>
            <person name="Varghese N."/>
            <person name="Submissions S."/>
        </authorList>
    </citation>
    <scope>NUCLEOTIDE SEQUENCE [LARGE SCALE GENOMIC DNA]</scope>
    <source>
        <strain evidence="4">CGMCC 1.6495</strain>
    </source>
</reference>
<evidence type="ECO:0000259" key="2">
    <source>
        <dbReference type="Pfam" id="PF06568"/>
    </source>
</evidence>
<accession>A0A1H9PAJ6</accession>
<dbReference type="RefSeq" id="WP_092824405.1">
    <property type="nucleotide sequence ID" value="NZ_FOGS01000001.1"/>
</dbReference>
<evidence type="ECO:0000256" key="1">
    <source>
        <dbReference type="SAM" id="MobiDB-lite"/>
    </source>
</evidence>
<feature type="domain" description="YjiS-like" evidence="2">
    <location>
        <begin position="17"/>
        <end position="48"/>
    </location>
</feature>
<gene>
    <name evidence="3" type="ORF">SAMN04487958_101165</name>
</gene>
<dbReference type="Pfam" id="PF06568">
    <property type="entry name" value="YjiS-like"/>
    <property type="match status" value="1"/>
</dbReference>
<keyword evidence="4" id="KW-1185">Reference proteome</keyword>
<evidence type="ECO:0000313" key="3">
    <source>
        <dbReference type="EMBL" id="SER45167.1"/>
    </source>
</evidence>
<protein>
    <recommendedName>
        <fullName evidence="2">YjiS-like domain-containing protein</fullName>
    </recommendedName>
</protein>
<dbReference type="InterPro" id="IPR009506">
    <property type="entry name" value="YjiS-like"/>
</dbReference>
<evidence type="ECO:0000313" key="4">
    <source>
        <dbReference type="Proteomes" id="UP000198505"/>
    </source>
</evidence>